<organism evidence="7 8">
    <name type="scientific">Pseudanabaena frigida</name>
    <dbReference type="NCBI Taxonomy" id="945775"/>
    <lineage>
        <taxon>Bacteria</taxon>
        <taxon>Bacillati</taxon>
        <taxon>Cyanobacteriota</taxon>
        <taxon>Cyanophyceae</taxon>
        <taxon>Pseudanabaenales</taxon>
        <taxon>Pseudanabaenaceae</taxon>
        <taxon>Pseudanabaena</taxon>
    </lineage>
</organism>
<feature type="domain" description="Polypeptide-transport-associated ShlB-type" evidence="6">
    <location>
        <begin position="63"/>
        <end position="137"/>
    </location>
</feature>
<evidence type="ECO:0000256" key="3">
    <source>
        <dbReference type="ARBA" id="ARBA00023237"/>
    </source>
</evidence>
<dbReference type="AlphaFoldDB" id="A0A2W4XW31"/>
<keyword evidence="2" id="KW-0812">Transmembrane</keyword>
<gene>
    <name evidence="7" type="ORF">DCF19_15440</name>
</gene>
<dbReference type="Pfam" id="PF03865">
    <property type="entry name" value="ShlB"/>
    <property type="match status" value="1"/>
</dbReference>
<proteinExistence type="predicted"/>
<dbReference type="Pfam" id="PF08479">
    <property type="entry name" value="POTRA_2"/>
    <property type="match status" value="1"/>
</dbReference>
<keyword evidence="3" id="KW-0998">Cell outer membrane</keyword>
<evidence type="ECO:0000256" key="4">
    <source>
        <dbReference type="SAM" id="SignalP"/>
    </source>
</evidence>
<dbReference type="GO" id="GO:0098046">
    <property type="term" value="C:type V protein secretion system complex"/>
    <property type="evidence" value="ECO:0007669"/>
    <property type="project" value="TreeGrafter"/>
</dbReference>
<evidence type="ECO:0000259" key="5">
    <source>
        <dbReference type="Pfam" id="PF03865"/>
    </source>
</evidence>
<reference evidence="7 8" key="2">
    <citation type="submission" date="2018-06" db="EMBL/GenBank/DDBJ databases">
        <title>Metagenomic assembly of (sub)arctic Cyanobacteria and their associated microbiome from non-axenic cultures.</title>
        <authorList>
            <person name="Baurain D."/>
        </authorList>
    </citation>
    <scope>NUCLEOTIDE SEQUENCE [LARGE SCALE GENOMIC DNA]</scope>
    <source>
        <strain evidence="7">ULC066bin1</strain>
    </source>
</reference>
<keyword evidence="1" id="KW-0472">Membrane</keyword>
<evidence type="ECO:0000313" key="7">
    <source>
        <dbReference type="EMBL" id="PZO38865.1"/>
    </source>
</evidence>
<comment type="caution">
    <text evidence="7">The sequence shown here is derived from an EMBL/GenBank/DDBJ whole genome shotgun (WGS) entry which is preliminary data.</text>
</comment>
<evidence type="ECO:0000256" key="2">
    <source>
        <dbReference type="ARBA" id="ARBA00022692"/>
    </source>
</evidence>
<dbReference type="GO" id="GO:0008320">
    <property type="term" value="F:protein transmembrane transporter activity"/>
    <property type="evidence" value="ECO:0007669"/>
    <property type="project" value="TreeGrafter"/>
</dbReference>
<keyword evidence="4" id="KW-0732">Signal</keyword>
<sequence length="557" mass="61324">MNYVHLYSLKKSFFLLVSLFTCQFFAVQLSNPLFAETISDPINRQPKLVISQTNPNPDEVPIQVKRIDIIGSTILSASQIEQLTSPLINKSAKLSQIREIADKITKIYQDGNFITSRAFIPPQDIKDGIVTIQVVEGKLERIDIKRAGDVEGRLVANYIRDRAALGAATPVNFTRLEEELQLLRADPLIADIKANLTSGSTSDQNVLQITFSEAKTFSVRPFFDNYGNSSTGIYRIGTSVQEANLTGNGDSIYASYTRSGSSDNYGLGYSYPVNPAGGTLSLNFSIGQSPITEPPFDKLNLATKSQTLELGYRQPIVRSIYEEFALALSFAFENSSSSFGGRSFNFQNFLFDDGDSQARVLRLTQEYIRRDNVGAWAFRSVFNFGLNTFGATIRNDGSPDGRFFYWGGQALRVQQLGEDKDTLATFRLNVQFSGDRLLSLNRFSIGGAQSVRGYRQSQLVGDNGVQGSLEFQFPAVRDPDGVAIVKVLPFIEAGTVWNSRNLNVGTQSLLGIGVGATYQPIRNITLRLDYGIPLINVGNAGTNLQDSGIYFSVSGNF</sequence>
<feature type="chain" id="PRO_5016160331" evidence="4">
    <location>
        <begin position="27"/>
        <end position="557"/>
    </location>
</feature>
<name>A0A2W4XW31_9CYAN</name>
<evidence type="ECO:0000313" key="8">
    <source>
        <dbReference type="Proteomes" id="UP000249467"/>
    </source>
</evidence>
<dbReference type="GO" id="GO:0046819">
    <property type="term" value="P:protein secretion by the type V secretion system"/>
    <property type="evidence" value="ECO:0007669"/>
    <property type="project" value="TreeGrafter"/>
</dbReference>
<dbReference type="EMBL" id="QBML01000021">
    <property type="protein sequence ID" value="PZO38865.1"/>
    <property type="molecule type" value="Genomic_DNA"/>
</dbReference>
<feature type="signal peptide" evidence="4">
    <location>
        <begin position="1"/>
        <end position="26"/>
    </location>
</feature>
<dbReference type="InterPro" id="IPR013686">
    <property type="entry name" value="Polypept-transport_assoc_ShlB"/>
</dbReference>
<keyword evidence="1" id="KW-1134">Transmembrane beta strand</keyword>
<dbReference type="InterPro" id="IPR005565">
    <property type="entry name" value="Hemolysn_activator_HlyB_C"/>
</dbReference>
<evidence type="ECO:0000256" key="1">
    <source>
        <dbReference type="ARBA" id="ARBA00022452"/>
    </source>
</evidence>
<dbReference type="Proteomes" id="UP000249467">
    <property type="component" value="Unassembled WGS sequence"/>
</dbReference>
<evidence type="ECO:0000259" key="6">
    <source>
        <dbReference type="Pfam" id="PF08479"/>
    </source>
</evidence>
<accession>A0A2W4XW31</accession>
<protein>
    <submittedName>
        <fullName evidence="7">ShlB/FhaC/HecB family hemolysin secretion/activation protein</fullName>
    </submittedName>
</protein>
<dbReference type="PANTHER" id="PTHR34597:SF1">
    <property type="entry name" value="HEME_HEMOPEXIN TRANSPORTER PROTEIN HUXB"/>
    <property type="match status" value="1"/>
</dbReference>
<reference evidence="7 8" key="1">
    <citation type="submission" date="2018-04" db="EMBL/GenBank/DDBJ databases">
        <authorList>
            <person name="Go L.Y."/>
            <person name="Mitchell J.A."/>
        </authorList>
    </citation>
    <scope>NUCLEOTIDE SEQUENCE [LARGE SCALE GENOMIC DNA]</scope>
    <source>
        <strain evidence="7">ULC066bin1</strain>
    </source>
</reference>
<dbReference type="PANTHER" id="PTHR34597">
    <property type="entry name" value="SLR1661 PROTEIN"/>
    <property type="match status" value="1"/>
</dbReference>
<dbReference type="Gene3D" id="3.10.20.310">
    <property type="entry name" value="membrane protein fhac"/>
    <property type="match status" value="1"/>
</dbReference>
<dbReference type="Gene3D" id="2.40.160.50">
    <property type="entry name" value="membrane protein fhac: a member of the omp85/tpsb transporter family"/>
    <property type="match status" value="1"/>
</dbReference>
<dbReference type="InterPro" id="IPR051544">
    <property type="entry name" value="TPS_OM_transporter"/>
</dbReference>
<feature type="domain" description="Haemolysin activator HlyB C-terminal" evidence="5">
    <location>
        <begin position="206"/>
        <end position="517"/>
    </location>
</feature>